<proteinExistence type="predicted"/>
<evidence type="ECO:0000259" key="1">
    <source>
        <dbReference type="Pfam" id="PF17996"/>
    </source>
</evidence>
<dbReference type="RefSeq" id="WP_268115849.1">
    <property type="nucleotide sequence ID" value="NZ_CP113524.1"/>
</dbReference>
<dbReference type="Pfam" id="PF17996">
    <property type="entry name" value="CE2_N"/>
    <property type="match status" value="1"/>
</dbReference>
<dbReference type="PANTHER" id="PTHR37834:SF2">
    <property type="entry name" value="ESTERASE, SGNH HYDROLASE-TYPE"/>
    <property type="match status" value="1"/>
</dbReference>
<dbReference type="PANTHER" id="PTHR37834">
    <property type="entry name" value="GDSL-LIKE LIPASE/ACYLHYDROLASE DOMAIN PROTEIN (AFU_ORTHOLOGUE AFUA_2G00620)"/>
    <property type="match status" value="1"/>
</dbReference>
<organism evidence="2 3">
    <name type="scientific">Lacrimispora xylanolytica</name>
    <dbReference type="NCBI Taxonomy" id="29375"/>
    <lineage>
        <taxon>Bacteria</taxon>
        <taxon>Bacillati</taxon>
        <taxon>Bacillota</taxon>
        <taxon>Clostridia</taxon>
        <taxon>Lachnospirales</taxon>
        <taxon>Lachnospiraceae</taxon>
        <taxon>Lacrimispora</taxon>
    </lineage>
</organism>
<dbReference type="InterPro" id="IPR052762">
    <property type="entry name" value="PCW_deacetylase/CE"/>
</dbReference>
<sequence length="356" mass="41024">MNEKLFLKADHPFLQYCGRIGRDDKGRPEFIYPCSFVRLEFIGASVEVELENHSVYWDNYIGWILDGDQQKAKLPREGKTSLCLGKELGEGRHSLLLFKRQDSCHTISLEGFLLPEGGFLVEPEPLPKRRIEVYGDSVSAGEVSEATDYVGKADPVHQGEYSNSWYSYAWMTARKLHALIHNISQGGIALRNGTGWFEAPRPIGMEWVYDKVQYQPTIGRTSLWDFKAYQPHVVIIALGQNDSHPMDFMKEDYDGQKAMEWKAHYTCFIQKLRELYPQAYLILTTTILCHHHNWDRAIEEVWGTLKDDRVSHFLYKRNGCGTQGHIRIPESEEMAGELSEYINGLGEEIWRDESQV</sequence>
<dbReference type="EMBL" id="CP113524">
    <property type="protein sequence ID" value="WAJ24895.1"/>
    <property type="molecule type" value="Genomic_DNA"/>
</dbReference>
<gene>
    <name evidence="2" type="ORF">OW255_05155</name>
</gene>
<evidence type="ECO:0000313" key="3">
    <source>
        <dbReference type="Proteomes" id="UP001163115"/>
    </source>
</evidence>
<dbReference type="InterPro" id="IPR036514">
    <property type="entry name" value="SGNH_hydro_sf"/>
</dbReference>
<feature type="domain" description="Carbohydrate esterase 2 N-terminal" evidence="1">
    <location>
        <begin position="16"/>
        <end position="122"/>
    </location>
</feature>
<dbReference type="InterPro" id="IPR040794">
    <property type="entry name" value="CE2_N"/>
</dbReference>
<name>A0ABY7AEZ1_9FIRM</name>
<accession>A0ABY7AEZ1</accession>
<reference evidence="2" key="1">
    <citation type="submission" date="2022-11" db="EMBL/GenBank/DDBJ databases">
        <title>Lacrimispora xylanolytica sy1, complete genome.</title>
        <authorList>
            <person name="Choi S."/>
        </authorList>
    </citation>
    <scope>NUCLEOTIDE SEQUENCE</scope>
    <source>
        <strain evidence="2">Sy1</strain>
    </source>
</reference>
<protein>
    <submittedName>
        <fullName evidence="2">Electron transporter RnfD</fullName>
    </submittedName>
</protein>
<dbReference type="Gene3D" id="3.40.50.1110">
    <property type="entry name" value="SGNH hydrolase"/>
    <property type="match status" value="1"/>
</dbReference>
<dbReference type="SUPFAM" id="SSF52266">
    <property type="entry name" value="SGNH hydrolase"/>
    <property type="match status" value="1"/>
</dbReference>
<dbReference type="Gene3D" id="2.60.120.260">
    <property type="entry name" value="Galactose-binding domain-like"/>
    <property type="match status" value="1"/>
</dbReference>
<dbReference type="Proteomes" id="UP001163115">
    <property type="component" value="Chromosome"/>
</dbReference>
<evidence type="ECO:0000313" key="2">
    <source>
        <dbReference type="EMBL" id="WAJ24895.1"/>
    </source>
</evidence>
<keyword evidence="3" id="KW-1185">Reference proteome</keyword>